<dbReference type="EMBL" id="JAJVDC020000271">
    <property type="protein sequence ID" value="KAL1616293.1"/>
    <property type="molecule type" value="Genomic_DNA"/>
</dbReference>
<feature type="domain" description="DUF7029" evidence="4">
    <location>
        <begin position="84"/>
        <end position="179"/>
    </location>
</feature>
<dbReference type="Pfam" id="PF22974">
    <property type="entry name" value="DUF7029"/>
    <property type="match status" value="1"/>
</dbReference>
<keyword evidence="6" id="KW-1185">Reference proteome</keyword>
<keyword evidence="2" id="KW-0472">Membrane</keyword>
<evidence type="ECO:0000313" key="6">
    <source>
        <dbReference type="Proteomes" id="UP001521116"/>
    </source>
</evidence>
<keyword evidence="3" id="KW-0732">Signal</keyword>
<feature type="transmembrane region" description="Helical" evidence="2">
    <location>
        <begin position="624"/>
        <end position="643"/>
    </location>
</feature>
<name>A0ABR3SBX0_9PEZI</name>
<feature type="compositionally biased region" description="Basic and acidic residues" evidence="1">
    <location>
        <begin position="210"/>
        <end position="220"/>
    </location>
</feature>
<dbReference type="InterPro" id="IPR054293">
    <property type="entry name" value="DUF7029"/>
</dbReference>
<organism evidence="5 6">
    <name type="scientific">Neofusicoccum ribis</name>
    <dbReference type="NCBI Taxonomy" id="45134"/>
    <lineage>
        <taxon>Eukaryota</taxon>
        <taxon>Fungi</taxon>
        <taxon>Dikarya</taxon>
        <taxon>Ascomycota</taxon>
        <taxon>Pezizomycotina</taxon>
        <taxon>Dothideomycetes</taxon>
        <taxon>Dothideomycetes incertae sedis</taxon>
        <taxon>Botryosphaeriales</taxon>
        <taxon>Botryosphaeriaceae</taxon>
        <taxon>Neofusicoccum</taxon>
    </lineage>
</organism>
<evidence type="ECO:0000313" key="5">
    <source>
        <dbReference type="EMBL" id="KAL1616293.1"/>
    </source>
</evidence>
<accession>A0ABR3SBX0</accession>
<keyword evidence="2" id="KW-0812">Transmembrane</keyword>
<gene>
    <name evidence="5" type="ORF">SLS56_011478</name>
</gene>
<reference evidence="5 6" key="1">
    <citation type="submission" date="2024-02" db="EMBL/GenBank/DDBJ databases">
        <title>De novo assembly and annotation of 12 fungi associated with fruit tree decline syndrome in Ontario, Canada.</title>
        <authorList>
            <person name="Sulman M."/>
            <person name="Ellouze W."/>
            <person name="Ilyukhin E."/>
        </authorList>
    </citation>
    <scope>NUCLEOTIDE SEQUENCE [LARGE SCALE GENOMIC DNA]</scope>
    <source>
        <strain evidence="5 6">M1-105</strain>
    </source>
</reference>
<comment type="caution">
    <text evidence="5">The sequence shown here is derived from an EMBL/GenBank/DDBJ whole genome shotgun (WGS) entry which is preliminary data.</text>
</comment>
<feature type="signal peptide" evidence="3">
    <location>
        <begin position="1"/>
        <end position="25"/>
    </location>
</feature>
<dbReference type="Proteomes" id="UP001521116">
    <property type="component" value="Unassembled WGS sequence"/>
</dbReference>
<keyword evidence="2" id="KW-1133">Transmembrane helix</keyword>
<protein>
    <recommendedName>
        <fullName evidence="4">DUF7029 domain-containing protein</fullName>
    </recommendedName>
</protein>
<feature type="chain" id="PRO_5045909842" description="DUF7029 domain-containing protein" evidence="3">
    <location>
        <begin position="26"/>
        <end position="644"/>
    </location>
</feature>
<feature type="region of interest" description="Disordered" evidence="1">
    <location>
        <begin position="602"/>
        <end position="624"/>
    </location>
</feature>
<evidence type="ECO:0000256" key="3">
    <source>
        <dbReference type="SAM" id="SignalP"/>
    </source>
</evidence>
<evidence type="ECO:0000259" key="4">
    <source>
        <dbReference type="Pfam" id="PF22974"/>
    </source>
</evidence>
<sequence length="644" mass="68500">MKIFDGLLPLLAVLLLNCMALCVDASALLDPTAPYTILRAARQIFNVLPRSIESIALAHTAELVYVHDNTNSHEIAFTSSITVHSLAPILVLEDLDSQLDEVSCTDGNIKIHFRNADDFEAAKLHLYSHIGGRIITSHSGRIDEGARAPFLIDSLAFSYHDAYITFHATEASWAESFDRIDIDFSHTDQSHELLKHSRLHRTVAATKPTKVPEHDTEGPKPTDSSDSYRESGNVFITPTSSEHASSASHFVIPDISIIPTSTDLPDSITIDLNKENWQEELSLKAAAEEVIPCASHSPADITVECVDCHTKGSLVLSQGNWSFPTLKSLQNNNKKLINSGSIDIELQDFSAHIELRLTPTLSGSLSYEFFAIPIPAAGFAIPGLGRAGLLFKPELYLDWTTSANLSLTYGFDVTLPAPARLHVDFGDASRRAVASLSAAAARPLALNADAPALALGLALGLRAHVVVAFAALGAVEAEAGAYVDVPGLAVDARMVPAAGVSAATYAAAEGRAADAAFVDAFPELLAVGAEVGVAAGVDVVVVVVVVVVVPPMPWVEPYVARWSPEVVGAVEALAPRCLVYANASVGFVHAAAVEVEVVREGKEKEREKKKKHRSRASSSSPSPSVLVTAAVGGLVVVGVVFCFL</sequence>
<evidence type="ECO:0000256" key="1">
    <source>
        <dbReference type="SAM" id="MobiDB-lite"/>
    </source>
</evidence>
<feature type="region of interest" description="Disordered" evidence="1">
    <location>
        <begin position="204"/>
        <end position="240"/>
    </location>
</feature>
<evidence type="ECO:0000256" key="2">
    <source>
        <dbReference type="SAM" id="Phobius"/>
    </source>
</evidence>
<proteinExistence type="predicted"/>